<dbReference type="SUPFAM" id="SSF56317">
    <property type="entry name" value="Carbon-nitrogen hydrolase"/>
    <property type="match status" value="1"/>
</dbReference>
<proteinExistence type="predicted"/>
<protein>
    <submittedName>
        <fullName evidence="3">Putative amidohydrolase</fullName>
    </submittedName>
</protein>
<feature type="region of interest" description="Disordered" evidence="1">
    <location>
        <begin position="282"/>
        <end position="303"/>
    </location>
</feature>
<comment type="caution">
    <text evidence="3">The sequence shown here is derived from an EMBL/GenBank/DDBJ whole genome shotgun (WGS) entry which is preliminary data.</text>
</comment>
<dbReference type="EMBL" id="QGTJ01000013">
    <property type="protein sequence ID" value="PWV58822.1"/>
    <property type="molecule type" value="Genomic_DNA"/>
</dbReference>
<dbReference type="OrthoDB" id="9803803at2"/>
<reference evidence="3 4" key="1">
    <citation type="submission" date="2018-05" db="EMBL/GenBank/DDBJ databases">
        <title>Genomic Encyclopedia of Type Strains, Phase IV (KMG-IV): sequencing the most valuable type-strain genomes for metagenomic binning, comparative biology and taxonomic classification.</title>
        <authorList>
            <person name="Goeker M."/>
        </authorList>
    </citation>
    <scope>NUCLEOTIDE SEQUENCE [LARGE SCALE GENOMIC DNA]</scope>
    <source>
        <strain evidence="3 4">DSM 23606</strain>
    </source>
</reference>
<gene>
    <name evidence="3" type="ORF">C7443_1132</name>
</gene>
<keyword evidence="3" id="KW-0378">Hydrolase</keyword>
<dbReference type="RefSeq" id="WP_110020014.1">
    <property type="nucleotide sequence ID" value="NZ_QGTJ01000013.1"/>
</dbReference>
<sequence>MTPFGIAGVQMHVTVGNNLEAMRHRIDLVMHLYPWVQMITFSELCMYGPLLTHAQPLPGDAEEQLCTAAAHHGIWIVSGSMFERREGLIHNTTSVINPQGTVIGRYRKLFPFMPFEEGVTPGSEFLVWDIEGVGRFGILNCYDIWFPENARSLAAMGVEVILHPVLTHTIDRDVDLVIAQANAAMHQCYVFDINGLGAGGNGHSSVFDPHGRILFQGGGQEQFIPVEIDLDQVRRSRQNGLRNLGQTLKSFRDRRIDYPIYDRERADTGYLQALGTLEKPAKGTPLTLGEPRLHGAPPPAINY</sequence>
<accession>A0A317MQT1</accession>
<dbReference type="GO" id="GO:0016787">
    <property type="term" value="F:hydrolase activity"/>
    <property type="evidence" value="ECO:0007669"/>
    <property type="project" value="UniProtKB-KW"/>
</dbReference>
<dbReference type="AlphaFoldDB" id="A0A317MQT1"/>
<dbReference type="InterPro" id="IPR003010">
    <property type="entry name" value="C-N_Hydrolase"/>
</dbReference>
<organism evidence="3 4">
    <name type="scientific">Plasticicumulans acidivorans</name>
    <dbReference type="NCBI Taxonomy" id="886464"/>
    <lineage>
        <taxon>Bacteria</taxon>
        <taxon>Pseudomonadati</taxon>
        <taxon>Pseudomonadota</taxon>
        <taxon>Gammaproteobacteria</taxon>
        <taxon>Candidatus Competibacteraceae</taxon>
        <taxon>Plasticicumulans</taxon>
    </lineage>
</organism>
<evidence type="ECO:0000313" key="4">
    <source>
        <dbReference type="Proteomes" id="UP000246569"/>
    </source>
</evidence>
<dbReference type="PROSITE" id="PS50263">
    <property type="entry name" value="CN_HYDROLASE"/>
    <property type="match status" value="1"/>
</dbReference>
<dbReference type="Gene3D" id="3.60.110.10">
    <property type="entry name" value="Carbon-nitrogen hydrolase"/>
    <property type="match status" value="1"/>
</dbReference>
<feature type="domain" description="CN hydrolase" evidence="2">
    <location>
        <begin position="4"/>
        <end position="230"/>
    </location>
</feature>
<keyword evidence="4" id="KW-1185">Reference proteome</keyword>
<dbReference type="PANTHER" id="PTHR23088:SF27">
    <property type="entry name" value="DEAMINATED GLUTATHIONE AMIDASE"/>
    <property type="match status" value="1"/>
</dbReference>
<dbReference type="Proteomes" id="UP000246569">
    <property type="component" value="Unassembled WGS sequence"/>
</dbReference>
<dbReference type="Pfam" id="PF00795">
    <property type="entry name" value="CN_hydrolase"/>
    <property type="match status" value="1"/>
</dbReference>
<evidence type="ECO:0000313" key="3">
    <source>
        <dbReference type="EMBL" id="PWV58822.1"/>
    </source>
</evidence>
<evidence type="ECO:0000259" key="2">
    <source>
        <dbReference type="PROSITE" id="PS50263"/>
    </source>
</evidence>
<dbReference type="PANTHER" id="PTHR23088">
    <property type="entry name" value="NITRILASE-RELATED"/>
    <property type="match status" value="1"/>
</dbReference>
<evidence type="ECO:0000256" key="1">
    <source>
        <dbReference type="SAM" id="MobiDB-lite"/>
    </source>
</evidence>
<name>A0A317MQT1_9GAMM</name>
<dbReference type="CDD" id="cd07197">
    <property type="entry name" value="nitrilase"/>
    <property type="match status" value="1"/>
</dbReference>
<dbReference type="InterPro" id="IPR036526">
    <property type="entry name" value="C-N_Hydrolase_sf"/>
</dbReference>